<name>A0ACC0CPB4_9PEZI</name>
<accession>A0ACC0CPB4</accession>
<evidence type="ECO:0000313" key="2">
    <source>
        <dbReference type="Proteomes" id="UP001497680"/>
    </source>
</evidence>
<gene>
    <name evidence="1" type="ORF">F4821DRAFT_264195</name>
</gene>
<dbReference type="Proteomes" id="UP001497680">
    <property type="component" value="Unassembled WGS sequence"/>
</dbReference>
<comment type="caution">
    <text evidence="1">The sequence shown here is derived from an EMBL/GenBank/DDBJ whole genome shotgun (WGS) entry which is preliminary data.</text>
</comment>
<reference evidence="1 2" key="1">
    <citation type="journal article" date="2022" name="New Phytol.">
        <title>Ecological generalism drives hyperdiversity of secondary metabolite gene clusters in xylarialean endophytes.</title>
        <authorList>
            <person name="Franco M.E.E."/>
            <person name="Wisecaver J.H."/>
            <person name="Arnold A.E."/>
            <person name="Ju Y.M."/>
            <person name="Slot J.C."/>
            <person name="Ahrendt S."/>
            <person name="Moore L.P."/>
            <person name="Eastman K.E."/>
            <person name="Scott K."/>
            <person name="Konkel Z."/>
            <person name="Mondo S.J."/>
            <person name="Kuo A."/>
            <person name="Hayes R.D."/>
            <person name="Haridas S."/>
            <person name="Andreopoulos B."/>
            <person name="Riley R."/>
            <person name="LaButti K."/>
            <person name="Pangilinan J."/>
            <person name="Lipzen A."/>
            <person name="Amirebrahimi M."/>
            <person name="Yan J."/>
            <person name="Adam C."/>
            <person name="Keymanesh K."/>
            <person name="Ng V."/>
            <person name="Louie K."/>
            <person name="Northen T."/>
            <person name="Drula E."/>
            <person name="Henrissat B."/>
            <person name="Hsieh H.M."/>
            <person name="Youens-Clark K."/>
            <person name="Lutzoni F."/>
            <person name="Miadlikowska J."/>
            <person name="Eastwood D.C."/>
            <person name="Hamelin R.C."/>
            <person name="Grigoriev I.V."/>
            <person name="U'Ren J.M."/>
        </authorList>
    </citation>
    <scope>NUCLEOTIDE SEQUENCE [LARGE SCALE GENOMIC DNA]</scope>
    <source>
        <strain evidence="1 2">ER1909</strain>
    </source>
</reference>
<protein>
    <submittedName>
        <fullName evidence="1">Uncharacterized protein</fullName>
    </submittedName>
</protein>
<sequence length="332" mass="38228">MCRNVHLEICCDDQDLHPFYSAFPYTIRAVNIIALCQERLQDIAENGSSDIEDEYDVADQYMAMMRREKHGTHKSRSRGSTNLSGPPRPHNRAKPCPYYRPNYVRNERIYFSKCDDCVRAKGALVKGFTEDDLQINLEYNNCLLEDIMNGVRQKEYFQLVRDWFFEYEIRRYICVGVKWYIIGPPPPGSLTLRPDPDPEDPEYAEYFDYNLTPSLYYITDQMLGEVGRQYWNFNPFADRIYNWMDGVNPVGQVIPTQQAAPTQTISQGQAMFPDQAEFSDITMLLNDPVLPESAVSSSNAAIPNNDVIPGQEFLPVEDFSLDDILAEMDLGE</sequence>
<keyword evidence="2" id="KW-1185">Reference proteome</keyword>
<organism evidence="1 2">
    <name type="scientific">Hypoxylon rubiginosum</name>
    <dbReference type="NCBI Taxonomy" id="110542"/>
    <lineage>
        <taxon>Eukaryota</taxon>
        <taxon>Fungi</taxon>
        <taxon>Dikarya</taxon>
        <taxon>Ascomycota</taxon>
        <taxon>Pezizomycotina</taxon>
        <taxon>Sordariomycetes</taxon>
        <taxon>Xylariomycetidae</taxon>
        <taxon>Xylariales</taxon>
        <taxon>Hypoxylaceae</taxon>
        <taxon>Hypoxylon</taxon>
    </lineage>
</organism>
<dbReference type="EMBL" id="MU394377">
    <property type="protein sequence ID" value="KAI6082137.1"/>
    <property type="molecule type" value="Genomic_DNA"/>
</dbReference>
<evidence type="ECO:0000313" key="1">
    <source>
        <dbReference type="EMBL" id="KAI6082137.1"/>
    </source>
</evidence>
<proteinExistence type="predicted"/>